<dbReference type="InterPro" id="IPR000522">
    <property type="entry name" value="ABC_transptr_permease_BtuC"/>
</dbReference>
<gene>
    <name evidence="9" type="ORF">ABT57_14370</name>
</gene>
<evidence type="ECO:0000256" key="4">
    <source>
        <dbReference type="ARBA" id="ARBA00022475"/>
    </source>
</evidence>
<keyword evidence="7 8" id="KW-0472">Membrane</keyword>
<protein>
    <submittedName>
        <fullName evidence="9">Iron-siderophore ABC transporter permease</fullName>
    </submittedName>
</protein>
<dbReference type="InterPro" id="IPR037294">
    <property type="entry name" value="ABC_BtuC-like"/>
</dbReference>
<evidence type="ECO:0000256" key="3">
    <source>
        <dbReference type="ARBA" id="ARBA00022448"/>
    </source>
</evidence>
<keyword evidence="3" id="KW-0813">Transport</keyword>
<evidence type="ECO:0000256" key="1">
    <source>
        <dbReference type="ARBA" id="ARBA00004651"/>
    </source>
</evidence>
<accession>A0A0J1K1X1</accession>
<feature type="transmembrane region" description="Helical" evidence="8">
    <location>
        <begin position="261"/>
        <end position="285"/>
    </location>
</feature>
<feature type="transmembrane region" description="Helical" evidence="8">
    <location>
        <begin position="211"/>
        <end position="230"/>
    </location>
</feature>
<keyword evidence="10" id="KW-1185">Reference proteome</keyword>
<dbReference type="Proteomes" id="UP000035909">
    <property type="component" value="Unassembled WGS sequence"/>
</dbReference>
<organism evidence="9 10">
    <name type="scientific">Photobacterium ganghwense</name>
    <dbReference type="NCBI Taxonomy" id="320778"/>
    <lineage>
        <taxon>Bacteria</taxon>
        <taxon>Pseudomonadati</taxon>
        <taxon>Pseudomonadota</taxon>
        <taxon>Gammaproteobacteria</taxon>
        <taxon>Vibrionales</taxon>
        <taxon>Vibrionaceae</taxon>
        <taxon>Photobacterium</taxon>
    </lineage>
</organism>
<comment type="subcellular location">
    <subcellularLocation>
        <location evidence="1">Cell membrane</location>
        <topology evidence="1">Multi-pass membrane protein</topology>
    </subcellularLocation>
</comment>
<evidence type="ECO:0000313" key="9">
    <source>
        <dbReference type="EMBL" id="KLV08437.1"/>
    </source>
</evidence>
<dbReference type="PANTHER" id="PTHR30472:SF25">
    <property type="entry name" value="ABC TRANSPORTER PERMEASE PROTEIN MJ0876-RELATED"/>
    <property type="match status" value="1"/>
</dbReference>
<dbReference type="AlphaFoldDB" id="A0A0J1K1X1"/>
<evidence type="ECO:0000256" key="8">
    <source>
        <dbReference type="SAM" id="Phobius"/>
    </source>
</evidence>
<dbReference type="SUPFAM" id="SSF81345">
    <property type="entry name" value="ABC transporter involved in vitamin B12 uptake, BtuC"/>
    <property type="match status" value="1"/>
</dbReference>
<feature type="transmembrane region" description="Helical" evidence="8">
    <location>
        <begin position="24"/>
        <end position="45"/>
    </location>
</feature>
<dbReference type="PATRIC" id="fig|320778.3.peg.3124"/>
<dbReference type="STRING" id="320778.ABT57_14370"/>
<proteinExistence type="inferred from homology"/>
<dbReference type="Pfam" id="PF01032">
    <property type="entry name" value="FecCD"/>
    <property type="match status" value="1"/>
</dbReference>
<dbReference type="EMBL" id="LDOU01000015">
    <property type="protein sequence ID" value="KLV08437.1"/>
    <property type="molecule type" value="Genomic_DNA"/>
</dbReference>
<sequence>MLTEGSTVSAGAKPAYLSLVRRRLWLLTAMATVVLLLAMIDLSTGPSSYSLTDIARLLWDSESPIALEVIVYDIRLPAVLAALVIGAGLSVAGTQMQTVLHNPLASPFTLGVSAAASFGAALGLVFGATTLPVSLGNWVVPASAFFMSTMAVLLIERLTRWRGMNNELIILLGTTLVFTFTALLQGLQYAVPDRALEAVVFWTMGNLSRVSSTQLVLIAAILFLVMVCFMRSAWQLTAMRLGEERASAMGIPVARLRLQTILLSSVLASLCVSFVGTIGFVGLVAPHMARIIVGEDQRFLIPASALCGAALLSAASIAGKIAVPGQVLPIGIVTSLVGVPMFLVLILRRRRV</sequence>
<dbReference type="GO" id="GO:0005886">
    <property type="term" value="C:plasma membrane"/>
    <property type="evidence" value="ECO:0007669"/>
    <property type="project" value="UniProtKB-SubCell"/>
</dbReference>
<comment type="similarity">
    <text evidence="2">Belongs to the binding-protein-dependent transport system permease family. FecCD subfamily.</text>
</comment>
<evidence type="ECO:0000313" key="10">
    <source>
        <dbReference type="Proteomes" id="UP000035909"/>
    </source>
</evidence>
<dbReference type="Gene3D" id="1.10.3470.10">
    <property type="entry name" value="ABC transporter involved in vitamin B12 uptake, BtuC"/>
    <property type="match status" value="1"/>
</dbReference>
<keyword evidence="6 8" id="KW-1133">Transmembrane helix</keyword>
<reference evidence="9 10" key="1">
    <citation type="submission" date="2015-05" db="EMBL/GenBank/DDBJ databases">
        <title>Photobacterium galathea sp. nov.</title>
        <authorList>
            <person name="Machado H."/>
            <person name="Gram L."/>
        </authorList>
    </citation>
    <scope>NUCLEOTIDE SEQUENCE [LARGE SCALE GENOMIC DNA]</scope>
    <source>
        <strain evidence="9 10">DSM 22954</strain>
    </source>
</reference>
<evidence type="ECO:0000256" key="7">
    <source>
        <dbReference type="ARBA" id="ARBA00023136"/>
    </source>
</evidence>
<name>A0A0J1K1X1_9GAMM</name>
<dbReference type="FunFam" id="1.10.3470.10:FF:000001">
    <property type="entry name" value="Vitamin B12 ABC transporter permease BtuC"/>
    <property type="match status" value="1"/>
</dbReference>
<feature type="transmembrane region" description="Helical" evidence="8">
    <location>
        <begin position="138"/>
        <end position="156"/>
    </location>
</feature>
<feature type="transmembrane region" description="Helical" evidence="8">
    <location>
        <begin position="327"/>
        <end position="347"/>
    </location>
</feature>
<keyword evidence="5 8" id="KW-0812">Transmembrane</keyword>
<evidence type="ECO:0000256" key="2">
    <source>
        <dbReference type="ARBA" id="ARBA00007935"/>
    </source>
</evidence>
<dbReference type="CDD" id="cd06550">
    <property type="entry name" value="TM_ABC_iron-siderophores_like"/>
    <property type="match status" value="1"/>
</dbReference>
<feature type="transmembrane region" description="Helical" evidence="8">
    <location>
        <begin position="104"/>
        <end position="126"/>
    </location>
</feature>
<keyword evidence="4" id="KW-1003">Cell membrane</keyword>
<dbReference type="PANTHER" id="PTHR30472">
    <property type="entry name" value="FERRIC ENTEROBACTIN TRANSPORT SYSTEM PERMEASE PROTEIN"/>
    <property type="match status" value="1"/>
</dbReference>
<dbReference type="GO" id="GO:0033214">
    <property type="term" value="P:siderophore-iron import into cell"/>
    <property type="evidence" value="ECO:0007669"/>
    <property type="project" value="TreeGrafter"/>
</dbReference>
<evidence type="ECO:0000256" key="5">
    <source>
        <dbReference type="ARBA" id="ARBA00022692"/>
    </source>
</evidence>
<feature type="transmembrane region" description="Helical" evidence="8">
    <location>
        <begin position="168"/>
        <end position="191"/>
    </location>
</feature>
<dbReference type="GO" id="GO:0022857">
    <property type="term" value="F:transmembrane transporter activity"/>
    <property type="evidence" value="ECO:0007669"/>
    <property type="project" value="InterPro"/>
</dbReference>
<comment type="caution">
    <text evidence="9">The sequence shown here is derived from an EMBL/GenBank/DDBJ whole genome shotgun (WGS) entry which is preliminary data.</text>
</comment>
<feature type="transmembrane region" description="Helical" evidence="8">
    <location>
        <begin position="65"/>
        <end position="92"/>
    </location>
</feature>
<evidence type="ECO:0000256" key="6">
    <source>
        <dbReference type="ARBA" id="ARBA00022989"/>
    </source>
</evidence>